<reference evidence="3" key="1">
    <citation type="submission" date="2021-06" db="EMBL/GenBank/DDBJ databases">
        <authorList>
            <person name="Hodson N. C."/>
            <person name="Mongue J. A."/>
            <person name="Jaron S. K."/>
        </authorList>
    </citation>
    <scope>NUCLEOTIDE SEQUENCE</scope>
</reference>
<dbReference type="EMBL" id="CAJVCH010004316">
    <property type="protein sequence ID" value="CAG7652660.1"/>
    <property type="molecule type" value="Genomic_DNA"/>
</dbReference>
<accession>A0A8J2JM14</accession>
<dbReference type="GO" id="GO:0030692">
    <property type="term" value="C:Noc4p-Nop14p complex"/>
    <property type="evidence" value="ECO:0007669"/>
    <property type="project" value="TreeGrafter"/>
</dbReference>
<evidence type="ECO:0000256" key="1">
    <source>
        <dbReference type="ARBA" id="ARBA00007797"/>
    </source>
</evidence>
<feature type="domain" description="CCAAT-binding factor" evidence="2">
    <location>
        <begin position="2"/>
        <end position="65"/>
    </location>
</feature>
<comment type="similarity">
    <text evidence="1">Belongs to the CBF/MAK21 family.</text>
</comment>
<evidence type="ECO:0000313" key="4">
    <source>
        <dbReference type="Proteomes" id="UP000708208"/>
    </source>
</evidence>
<dbReference type="InterPro" id="IPR027193">
    <property type="entry name" value="Noc4"/>
</dbReference>
<name>A0A8J2JM14_9HEXA</name>
<sequence>MVKYNFEVPDFYTKLYSLFELPVLRSAYRARFFRYSADFLASTHLPEYLVAAFVKKLSRMCLHAPA</sequence>
<feature type="non-terminal residue" evidence="3">
    <location>
        <position position="1"/>
    </location>
</feature>
<protein>
    <recommendedName>
        <fullName evidence="2">CCAAT-binding factor domain-containing protein</fullName>
    </recommendedName>
</protein>
<dbReference type="AlphaFoldDB" id="A0A8J2JM14"/>
<dbReference type="OrthoDB" id="10263185at2759"/>
<dbReference type="PANTHER" id="PTHR12455:SF0">
    <property type="entry name" value="NUCLEOLAR COMPLEX PROTEIN 4 HOMOLOG"/>
    <property type="match status" value="1"/>
</dbReference>
<comment type="caution">
    <text evidence="3">The sequence shown here is derived from an EMBL/GenBank/DDBJ whole genome shotgun (WGS) entry which is preliminary data.</text>
</comment>
<dbReference type="InterPro" id="IPR005612">
    <property type="entry name" value="CCAAT-binding_factor"/>
</dbReference>
<dbReference type="PANTHER" id="PTHR12455">
    <property type="entry name" value="NUCLEOLAR COMPLEX PROTEIN 4"/>
    <property type="match status" value="1"/>
</dbReference>
<keyword evidence="4" id="KW-1185">Reference proteome</keyword>
<dbReference type="Pfam" id="PF03914">
    <property type="entry name" value="CBF"/>
    <property type="match status" value="1"/>
</dbReference>
<organism evidence="3 4">
    <name type="scientific">Allacma fusca</name>
    <dbReference type="NCBI Taxonomy" id="39272"/>
    <lineage>
        <taxon>Eukaryota</taxon>
        <taxon>Metazoa</taxon>
        <taxon>Ecdysozoa</taxon>
        <taxon>Arthropoda</taxon>
        <taxon>Hexapoda</taxon>
        <taxon>Collembola</taxon>
        <taxon>Symphypleona</taxon>
        <taxon>Sminthuridae</taxon>
        <taxon>Allacma</taxon>
    </lineage>
</organism>
<gene>
    <name evidence="3" type="ORF">AFUS01_LOCUS800</name>
</gene>
<evidence type="ECO:0000313" key="3">
    <source>
        <dbReference type="EMBL" id="CAG7652660.1"/>
    </source>
</evidence>
<dbReference type="GO" id="GO:0042254">
    <property type="term" value="P:ribosome biogenesis"/>
    <property type="evidence" value="ECO:0007669"/>
    <property type="project" value="InterPro"/>
</dbReference>
<dbReference type="GO" id="GO:0032040">
    <property type="term" value="C:small-subunit processome"/>
    <property type="evidence" value="ECO:0007669"/>
    <property type="project" value="TreeGrafter"/>
</dbReference>
<proteinExistence type="inferred from homology"/>
<evidence type="ECO:0000259" key="2">
    <source>
        <dbReference type="Pfam" id="PF03914"/>
    </source>
</evidence>
<dbReference type="Proteomes" id="UP000708208">
    <property type="component" value="Unassembled WGS sequence"/>
</dbReference>